<feature type="compositionally biased region" description="Acidic residues" evidence="1">
    <location>
        <begin position="137"/>
        <end position="152"/>
    </location>
</feature>
<organism evidence="2 4">
    <name type="scientific">Perkinsus olseni</name>
    <name type="common">Perkinsus atlanticus</name>
    <dbReference type="NCBI Taxonomy" id="32597"/>
    <lineage>
        <taxon>Eukaryota</taxon>
        <taxon>Sar</taxon>
        <taxon>Alveolata</taxon>
        <taxon>Perkinsozoa</taxon>
        <taxon>Perkinsea</taxon>
        <taxon>Perkinsida</taxon>
        <taxon>Perkinsidae</taxon>
        <taxon>Perkinsus</taxon>
    </lineage>
</organism>
<comment type="caution">
    <text evidence="2">The sequence shown here is derived from an EMBL/GenBank/DDBJ whole genome shotgun (WGS) entry which is preliminary data.</text>
</comment>
<evidence type="ECO:0000313" key="4">
    <source>
        <dbReference type="Proteomes" id="UP000570595"/>
    </source>
</evidence>
<proteinExistence type="predicted"/>
<evidence type="ECO:0000256" key="1">
    <source>
        <dbReference type="SAM" id="MobiDB-lite"/>
    </source>
</evidence>
<reference evidence="4 5" key="1">
    <citation type="submission" date="2020-04" db="EMBL/GenBank/DDBJ databases">
        <title>Perkinsus olseni comparative genomics.</title>
        <authorList>
            <person name="Bogema D.R."/>
        </authorList>
    </citation>
    <scope>NUCLEOTIDE SEQUENCE [LARGE SCALE GENOMIC DNA]</scope>
    <source>
        <strain evidence="2">ATCC PRA-179</strain>
        <strain evidence="3">ATCC PRA-31</strain>
    </source>
</reference>
<dbReference type="Proteomes" id="UP000570595">
    <property type="component" value="Unassembled WGS sequence"/>
</dbReference>
<evidence type="ECO:0000313" key="2">
    <source>
        <dbReference type="EMBL" id="KAF4669533.1"/>
    </source>
</evidence>
<dbReference type="AlphaFoldDB" id="A0A7J6MD77"/>
<feature type="compositionally biased region" description="Low complexity" evidence="1">
    <location>
        <begin position="174"/>
        <end position="183"/>
    </location>
</feature>
<feature type="region of interest" description="Disordered" evidence="1">
    <location>
        <begin position="61"/>
        <end position="197"/>
    </location>
</feature>
<accession>A0A7J6MD77</accession>
<dbReference type="Proteomes" id="UP000572268">
    <property type="component" value="Unassembled WGS sequence"/>
</dbReference>
<name>A0A7J6MD77_PEROL</name>
<dbReference type="OrthoDB" id="10308069at2759"/>
<evidence type="ECO:0000313" key="5">
    <source>
        <dbReference type="Proteomes" id="UP000572268"/>
    </source>
</evidence>
<gene>
    <name evidence="3" type="ORF">FOL46_003186</name>
    <name evidence="2" type="ORF">FOZ61_003767</name>
</gene>
<dbReference type="EMBL" id="JABAHT010000022">
    <property type="protein sequence ID" value="KAF4669533.1"/>
    <property type="molecule type" value="Genomic_DNA"/>
</dbReference>
<protein>
    <submittedName>
        <fullName evidence="2">Uncharacterized protein</fullName>
    </submittedName>
</protein>
<dbReference type="EMBL" id="JABANN010000021">
    <property type="protein sequence ID" value="KAF4675018.1"/>
    <property type="molecule type" value="Genomic_DNA"/>
</dbReference>
<sequence length="197" mass="21392">MGELNPLVTRVISPLPPLPDERIQHPFGLLNDRPQPCSVMASRRHEELMRAESLRSYHPRRPYIGSAAAPCDISPPSTHAASHHDEDEDPEQDLVADLSPNGPPSTRRRTPRARASVAQSLDFTAAVMSIPAGGRDDGDEWMATDTNPEDPGDSNSSHSEIGLGIDIQDISRVLESGSNLGESSNEDDGAYQFTMDT</sequence>
<evidence type="ECO:0000313" key="3">
    <source>
        <dbReference type="EMBL" id="KAF4675018.1"/>
    </source>
</evidence>